<reference evidence="1 2" key="1">
    <citation type="submission" date="2019-07" db="EMBL/GenBank/DDBJ databases">
        <title>Whole genome shotgun sequence of Novosphingobium sediminis NBRC 106119.</title>
        <authorList>
            <person name="Hosoyama A."/>
            <person name="Uohara A."/>
            <person name="Ohji S."/>
            <person name="Ichikawa N."/>
        </authorList>
    </citation>
    <scope>NUCLEOTIDE SEQUENCE [LARGE SCALE GENOMIC DNA]</scope>
    <source>
        <strain evidence="1 2">NBRC 106119</strain>
    </source>
</reference>
<evidence type="ECO:0008006" key="3">
    <source>
        <dbReference type="Google" id="ProtNLM"/>
    </source>
</evidence>
<dbReference type="AlphaFoldDB" id="A0A512AHA8"/>
<gene>
    <name evidence="1" type="ORF">NSE01_09210</name>
</gene>
<dbReference type="Pfam" id="PF09981">
    <property type="entry name" value="DUF2218"/>
    <property type="match status" value="1"/>
</dbReference>
<evidence type="ECO:0000313" key="1">
    <source>
        <dbReference type="EMBL" id="GEN99088.1"/>
    </source>
</evidence>
<evidence type="ECO:0000313" key="2">
    <source>
        <dbReference type="Proteomes" id="UP000321464"/>
    </source>
</evidence>
<name>A0A512AHA8_9SPHN</name>
<proteinExistence type="predicted"/>
<sequence>MTATATVAATASVPTLHASKYLQQVCKHWEHNLAVTFDAAKGTVTFPRDARGAAWAGDALVTFTAHPEALECRIDASEAGQRDGLKGAVERHIDRFAFRETLSWEWTDEAG</sequence>
<dbReference type="Gene3D" id="3.30.310.50">
    <property type="entry name" value="Alpha-D-phosphohexomutase, C-terminal domain"/>
    <property type="match status" value="1"/>
</dbReference>
<organism evidence="1 2">
    <name type="scientific">Novosphingobium sediminis</name>
    <dbReference type="NCBI Taxonomy" id="707214"/>
    <lineage>
        <taxon>Bacteria</taxon>
        <taxon>Pseudomonadati</taxon>
        <taxon>Pseudomonadota</taxon>
        <taxon>Alphaproteobacteria</taxon>
        <taxon>Sphingomonadales</taxon>
        <taxon>Sphingomonadaceae</taxon>
        <taxon>Novosphingobium</taxon>
    </lineage>
</organism>
<dbReference type="PIRSF" id="PIRSF028291">
    <property type="entry name" value="UCP028291"/>
    <property type="match status" value="1"/>
</dbReference>
<keyword evidence="2" id="KW-1185">Reference proteome</keyword>
<dbReference type="Proteomes" id="UP000321464">
    <property type="component" value="Unassembled WGS sequence"/>
</dbReference>
<dbReference type="OrthoDB" id="9806511at2"/>
<dbReference type="EMBL" id="BJYR01000006">
    <property type="protein sequence ID" value="GEN99088.1"/>
    <property type="molecule type" value="Genomic_DNA"/>
</dbReference>
<dbReference type="InterPro" id="IPR014543">
    <property type="entry name" value="UCP028291"/>
</dbReference>
<accession>A0A512AHA8</accession>
<comment type="caution">
    <text evidence="1">The sequence shown here is derived from an EMBL/GenBank/DDBJ whole genome shotgun (WGS) entry which is preliminary data.</text>
</comment>
<protein>
    <recommendedName>
        <fullName evidence="3">2,4-dihydroxyhept-2-ene-1,7-dioic acid aldolase</fullName>
    </recommendedName>
</protein>
<dbReference type="RefSeq" id="WP_147158456.1">
    <property type="nucleotide sequence ID" value="NZ_BJYR01000006.1"/>
</dbReference>